<evidence type="ECO:0000313" key="2">
    <source>
        <dbReference type="EMBL" id="ODH39164.1"/>
    </source>
</evidence>
<accession>A0A1D2JJY5</accession>
<comment type="caution">
    <text evidence="2">The sequence shown here is derived from an EMBL/GenBank/DDBJ whole genome shotgun (WGS) entry which is preliminary data.</text>
</comment>
<evidence type="ECO:0000256" key="1">
    <source>
        <dbReference type="SAM" id="MobiDB-lite"/>
    </source>
</evidence>
<dbReference type="AlphaFoldDB" id="A0A1D2JJY5"/>
<feature type="compositionally biased region" description="Basic and acidic residues" evidence="1">
    <location>
        <begin position="17"/>
        <end position="27"/>
    </location>
</feature>
<proteinExistence type="predicted"/>
<dbReference type="Proteomes" id="UP000242814">
    <property type="component" value="Unassembled WGS sequence"/>
</dbReference>
<gene>
    <name evidence="2" type="ORF">ACO22_02014</name>
</gene>
<name>A0A1D2JJY5_PARBR</name>
<reference evidence="2 3" key="1">
    <citation type="submission" date="2016-06" db="EMBL/GenBank/DDBJ databases">
        <authorList>
            <person name="Kjaerup R.B."/>
            <person name="Dalgaard T.S."/>
            <person name="Juul-Madsen H.R."/>
        </authorList>
    </citation>
    <scope>NUCLEOTIDE SEQUENCE [LARGE SCALE GENOMIC DNA]</scope>
    <source>
        <strain evidence="2 3">Pb300</strain>
    </source>
</reference>
<feature type="region of interest" description="Disordered" evidence="1">
    <location>
        <begin position="1"/>
        <end position="27"/>
    </location>
</feature>
<protein>
    <submittedName>
        <fullName evidence="2">Uncharacterized protein</fullName>
    </submittedName>
</protein>
<organism evidence="2 3">
    <name type="scientific">Paracoccidioides brasiliensis</name>
    <dbReference type="NCBI Taxonomy" id="121759"/>
    <lineage>
        <taxon>Eukaryota</taxon>
        <taxon>Fungi</taxon>
        <taxon>Dikarya</taxon>
        <taxon>Ascomycota</taxon>
        <taxon>Pezizomycotina</taxon>
        <taxon>Eurotiomycetes</taxon>
        <taxon>Eurotiomycetidae</taxon>
        <taxon>Onygenales</taxon>
        <taxon>Ajellomycetaceae</taxon>
        <taxon>Paracoccidioides</taxon>
    </lineage>
</organism>
<sequence>MSGLEGEESTRALAEAENGRLDVGEHHDISKTSFLGTGSINIIHIKL</sequence>
<dbReference type="EMBL" id="LZYO01000056">
    <property type="protein sequence ID" value="ODH39164.1"/>
    <property type="molecule type" value="Genomic_DNA"/>
</dbReference>
<evidence type="ECO:0000313" key="3">
    <source>
        <dbReference type="Proteomes" id="UP000242814"/>
    </source>
</evidence>